<dbReference type="SMART" id="SM00388">
    <property type="entry name" value="HisKA"/>
    <property type="match status" value="1"/>
</dbReference>
<dbReference type="SMART" id="SM00304">
    <property type="entry name" value="HAMP"/>
    <property type="match status" value="1"/>
</dbReference>
<dbReference type="EC" id="2.7.13.3" evidence="3"/>
<dbReference type="RefSeq" id="WP_307788047.1">
    <property type="nucleotide sequence ID" value="NZ_JADOTX010000001.1"/>
</dbReference>
<dbReference type="InterPro" id="IPR003660">
    <property type="entry name" value="HAMP_dom"/>
</dbReference>
<dbReference type="SUPFAM" id="SSF47384">
    <property type="entry name" value="Homodimeric domain of signal transducing histidine kinase"/>
    <property type="match status" value="1"/>
</dbReference>
<dbReference type="InterPro" id="IPR003661">
    <property type="entry name" value="HisK_dim/P_dom"/>
</dbReference>
<feature type="transmembrane region" description="Helical" evidence="11">
    <location>
        <begin position="319"/>
        <end position="339"/>
    </location>
</feature>
<dbReference type="InterPro" id="IPR004358">
    <property type="entry name" value="Sig_transdc_His_kin-like_C"/>
</dbReference>
<dbReference type="CDD" id="cd00082">
    <property type="entry name" value="HisKA"/>
    <property type="match status" value="1"/>
</dbReference>
<dbReference type="CDD" id="cd00075">
    <property type="entry name" value="HATPase"/>
    <property type="match status" value="1"/>
</dbReference>
<keyword evidence="8 11" id="KW-1133">Transmembrane helix</keyword>
<evidence type="ECO:0000256" key="4">
    <source>
        <dbReference type="ARBA" id="ARBA00022553"/>
    </source>
</evidence>
<dbReference type="Pfam" id="PF00672">
    <property type="entry name" value="HAMP"/>
    <property type="match status" value="1"/>
</dbReference>
<sequence length="627" mass="66328">MSREVPLRRSLLLRLLALAVLIAVGSIAATAWLAVRTTTGAIRQEQGQALADDARIYDTVLAYAATHPNWDGVDAAVRPLARDVGRRIALTTDTGAPIADSAPGAGPLPTTSSATVDALAVDTALMPGTTPPNSGDSGTSRIDPRTTGPYLLPPEERAALRDKAAKAVQCLRLRAQIDATVVDGPTGRPRIETPGTDLADSAACGQLREDLATRTATEGKALAQLNALVNTCLARRRLPAVQVDLNWTWTRQPAASAPDSRSAAGVDQEHNRAISACVGTSRREQLLPYVAPAATLFVTDPGGRPSTTFDLSPANQTRIVAVAGLVLLVTIGFTVLAGIRLTRPLHALTGAAQRMRDGDGSARVRVTGRDEIARLAEVFNDMAERRERLEQLRRAMVSDIAHEMRTPVSNIRGWLEAVEDGVAAPDRRLLSSLLEEATVLQHVITDLQDLAEADAGALRLHREQVYLTDLLSQVAEAHRAQADRVGVTIAVRTEADPQVDADPVRLRQAVGNLVANAVRHTPSGGRVTISAGPTDAGVVVSVADTGSGISAEDLPRVFDRFWRAEKSRSRQTGGSGLGLAIVRKLTEAHGGTVSATSTPAQGSTFTLHLPVITEDVRGTGDRSGEAD</sequence>
<accession>A0ABS0JJX8</accession>
<protein>
    <recommendedName>
        <fullName evidence="3">histidine kinase</fullName>
        <ecNumber evidence="3">2.7.13.3</ecNumber>
    </recommendedName>
</protein>
<keyword evidence="5 14" id="KW-0808">Transferase</keyword>
<evidence type="ECO:0000256" key="2">
    <source>
        <dbReference type="ARBA" id="ARBA00004236"/>
    </source>
</evidence>
<evidence type="ECO:0000256" key="10">
    <source>
        <dbReference type="SAM" id="MobiDB-lite"/>
    </source>
</evidence>
<dbReference type="GO" id="GO:0004673">
    <property type="term" value="F:protein histidine kinase activity"/>
    <property type="evidence" value="ECO:0007669"/>
    <property type="project" value="UniProtKB-EC"/>
</dbReference>
<reference evidence="14 15" key="1">
    <citation type="submission" date="2020-11" db="EMBL/GenBank/DDBJ databases">
        <title>Sequencing the genomes of 1000 actinobacteria strains.</title>
        <authorList>
            <person name="Klenk H.-P."/>
        </authorList>
    </citation>
    <scope>NUCLEOTIDE SEQUENCE [LARGE SCALE GENOMIC DNA]</scope>
    <source>
        <strain evidence="14 15">DSM 101692</strain>
    </source>
</reference>
<comment type="catalytic activity">
    <reaction evidence="1">
        <text>ATP + protein L-histidine = ADP + protein N-phospho-L-histidine.</text>
        <dbReference type="EC" id="2.7.13.3"/>
    </reaction>
</comment>
<dbReference type="PANTHER" id="PTHR43711:SF1">
    <property type="entry name" value="HISTIDINE KINASE 1"/>
    <property type="match status" value="1"/>
</dbReference>
<comment type="caution">
    <text evidence="14">The sequence shown here is derived from an EMBL/GenBank/DDBJ whole genome shotgun (WGS) entry which is preliminary data.</text>
</comment>
<evidence type="ECO:0000259" key="13">
    <source>
        <dbReference type="PROSITE" id="PS50885"/>
    </source>
</evidence>
<proteinExistence type="predicted"/>
<keyword evidence="9" id="KW-0902">Two-component regulatory system</keyword>
<keyword evidence="15" id="KW-1185">Reference proteome</keyword>
<keyword evidence="4" id="KW-0597">Phosphoprotein</keyword>
<dbReference type="InterPro" id="IPR003594">
    <property type="entry name" value="HATPase_dom"/>
</dbReference>
<name>A0ABS0JJX8_9ACTN</name>
<dbReference type="EMBL" id="JADOTX010000001">
    <property type="protein sequence ID" value="MBG6067367.1"/>
    <property type="molecule type" value="Genomic_DNA"/>
</dbReference>
<feature type="region of interest" description="Disordered" evidence="10">
    <location>
        <begin position="124"/>
        <end position="149"/>
    </location>
</feature>
<dbReference type="SMART" id="SM00387">
    <property type="entry name" value="HATPase_c"/>
    <property type="match status" value="1"/>
</dbReference>
<evidence type="ECO:0000256" key="1">
    <source>
        <dbReference type="ARBA" id="ARBA00000085"/>
    </source>
</evidence>
<feature type="domain" description="HAMP" evidence="13">
    <location>
        <begin position="339"/>
        <end position="391"/>
    </location>
</feature>
<feature type="transmembrane region" description="Helical" evidence="11">
    <location>
        <begin position="12"/>
        <end position="35"/>
    </location>
</feature>
<evidence type="ECO:0000313" key="14">
    <source>
        <dbReference type="EMBL" id="MBG6067367.1"/>
    </source>
</evidence>
<dbReference type="PROSITE" id="PS51318">
    <property type="entry name" value="TAT"/>
    <property type="match status" value="1"/>
</dbReference>
<dbReference type="PRINTS" id="PR00344">
    <property type="entry name" value="BCTRLSENSOR"/>
</dbReference>
<dbReference type="InterPro" id="IPR050736">
    <property type="entry name" value="Sensor_HK_Regulatory"/>
</dbReference>
<dbReference type="InterPro" id="IPR036890">
    <property type="entry name" value="HATPase_C_sf"/>
</dbReference>
<dbReference type="PROSITE" id="PS50885">
    <property type="entry name" value="HAMP"/>
    <property type="match status" value="1"/>
</dbReference>
<comment type="subcellular location">
    <subcellularLocation>
        <location evidence="2">Cell membrane</location>
    </subcellularLocation>
</comment>
<feature type="domain" description="Histidine kinase" evidence="12">
    <location>
        <begin position="399"/>
        <end position="613"/>
    </location>
</feature>
<evidence type="ECO:0000256" key="3">
    <source>
        <dbReference type="ARBA" id="ARBA00012438"/>
    </source>
</evidence>
<dbReference type="Gene3D" id="1.10.287.130">
    <property type="match status" value="1"/>
</dbReference>
<dbReference type="PANTHER" id="PTHR43711">
    <property type="entry name" value="TWO-COMPONENT HISTIDINE KINASE"/>
    <property type="match status" value="1"/>
</dbReference>
<dbReference type="InterPro" id="IPR005467">
    <property type="entry name" value="His_kinase_dom"/>
</dbReference>
<dbReference type="Gene3D" id="6.10.340.10">
    <property type="match status" value="1"/>
</dbReference>
<gene>
    <name evidence="14" type="ORF">IW248_003654</name>
</gene>
<evidence type="ECO:0000256" key="11">
    <source>
        <dbReference type="SAM" id="Phobius"/>
    </source>
</evidence>
<keyword evidence="11" id="KW-0472">Membrane</keyword>
<dbReference type="CDD" id="cd06225">
    <property type="entry name" value="HAMP"/>
    <property type="match status" value="1"/>
</dbReference>
<evidence type="ECO:0000256" key="9">
    <source>
        <dbReference type="ARBA" id="ARBA00023012"/>
    </source>
</evidence>
<dbReference type="SUPFAM" id="SSF55874">
    <property type="entry name" value="ATPase domain of HSP90 chaperone/DNA topoisomerase II/histidine kinase"/>
    <property type="match status" value="1"/>
</dbReference>
<dbReference type="Proteomes" id="UP000614915">
    <property type="component" value="Unassembled WGS sequence"/>
</dbReference>
<dbReference type="InterPro" id="IPR006311">
    <property type="entry name" value="TAT_signal"/>
</dbReference>
<keyword evidence="6 11" id="KW-0812">Transmembrane</keyword>
<dbReference type="Pfam" id="PF00512">
    <property type="entry name" value="HisKA"/>
    <property type="match status" value="1"/>
</dbReference>
<dbReference type="SUPFAM" id="SSF158472">
    <property type="entry name" value="HAMP domain-like"/>
    <property type="match status" value="1"/>
</dbReference>
<keyword evidence="7 14" id="KW-0418">Kinase</keyword>
<evidence type="ECO:0000256" key="5">
    <source>
        <dbReference type="ARBA" id="ARBA00022679"/>
    </source>
</evidence>
<dbReference type="Gene3D" id="3.30.565.10">
    <property type="entry name" value="Histidine kinase-like ATPase, C-terminal domain"/>
    <property type="match status" value="1"/>
</dbReference>
<evidence type="ECO:0000256" key="7">
    <source>
        <dbReference type="ARBA" id="ARBA00022777"/>
    </source>
</evidence>
<evidence type="ECO:0000256" key="6">
    <source>
        <dbReference type="ARBA" id="ARBA00022692"/>
    </source>
</evidence>
<evidence type="ECO:0000256" key="8">
    <source>
        <dbReference type="ARBA" id="ARBA00022989"/>
    </source>
</evidence>
<dbReference type="InterPro" id="IPR036097">
    <property type="entry name" value="HisK_dim/P_sf"/>
</dbReference>
<evidence type="ECO:0000259" key="12">
    <source>
        <dbReference type="PROSITE" id="PS50109"/>
    </source>
</evidence>
<feature type="compositionally biased region" description="Polar residues" evidence="10">
    <location>
        <begin position="131"/>
        <end position="140"/>
    </location>
</feature>
<organism evidence="14 15">
    <name type="scientific">Micromonospora ureilytica</name>
    <dbReference type="NCBI Taxonomy" id="709868"/>
    <lineage>
        <taxon>Bacteria</taxon>
        <taxon>Bacillati</taxon>
        <taxon>Actinomycetota</taxon>
        <taxon>Actinomycetes</taxon>
        <taxon>Micromonosporales</taxon>
        <taxon>Micromonosporaceae</taxon>
        <taxon>Micromonospora</taxon>
    </lineage>
</organism>
<dbReference type="PROSITE" id="PS50109">
    <property type="entry name" value="HIS_KIN"/>
    <property type="match status" value="1"/>
</dbReference>
<dbReference type="Pfam" id="PF02518">
    <property type="entry name" value="HATPase_c"/>
    <property type="match status" value="1"/>
</dbReference>
<evidence type="ECO:0000313" key="15">
    <source>
        <dbReference type="Proteomes" id="UP000614915"/>
    </source>
</evidence>